<dbReference type="AlphaFoldDB" id="A0A4Y2FP27"/>
<dbReference type="EMBL" id="BGPR01000961">
    <property type="protein sequence ID" value="GBM41394.1"/>
    <property type="molecule type" value="Genomic_DNA"/>
</dbReference>
<keyword evidence="3" id="KW-1185">Reference proteome</keyword>
<gene>
    <name evidence="2" type="ORF">AVEN_62687_1</name>
</gene>
<name>A0A4Y2FP27_ARAVE</name>
<proteinExistence type="predicted"/>
<reference evidence="2 3" key="1">
    <citation type="journal article" date="2019" name="Sci. Rep.">
        <title>Orb-weaving spider Araneus ventricosus genome elucidates the spidroin gene catalogue.</title>
        <authorList>
            <person name="Kono N."/>
            <person name="Nakamura H."/>
            <person name="Ohtoshi R."/>
            <person name="Moran D.A.P."/>
            <person name="Shinohara A."/>
            <person name="Yoshida Y."/>
            <person name="Fujiwara M."/>
            <person name="Mori M."/>
            <person name="Tomita M."/>
            <person name="Arakawa K."/>
        </authorList>
    </citation>
    <scope>NUCLEOTIDE SEQUENCE [LARGE SCALE GENOMIC DNA]</scope>
</reference>
<evidence type="ECO:0000256" key="1">
    <source>
        <dbReference type="SAM" id="SignalP"/>
    </source>
</evidence>
<protein>
    <submittedName>
        <fullName evidence="2">Uncharacterized protein</fullName>
    </submittedName>
</protein>
<evidence type="ECO:0000313" key="3">
    <source>
        <dbReference type="Proteomes" id="UP000499080"/>
    </source>
</evidence>
<keyword evidence="1" id="KW-0732">Signal</keyword>
<comment type="caution">
    <text evidence="2">The sequence shown here is derived from an EMBL/GenBank/DDBJ whole genome shotgun (WGS) entry which is preliminary data.</text>
</comment>
<organism evidence="2 3">
    <name type="scientific">Araneus ventricosus</name>
    <name type="common">Orbweaver spider</name>
    <name type="synonym">Epeira ventricosa</name>
    <dbReference type="NCBI Taxonomy" id="182803"/>
    <lineage>
        <taxon>Eukaryota</taxon>
        <taxon>Metazoa</taxon>
        <taxon>Ecdysozoa</taxon>
        <taxon>Arthropoda</taxon>
        <taxon>Chelicerata</taxon>
        <taxon>Arachnida</taxon>
        <taxon>Araneae</taxon>
        <taxon>Araneomorphae</taxon>
        <taxon>Entelegynae</taxon>
        <taxon>Araneoidea</taxon>
        <taxon>Araneidae</taxon>
        <taxon>Araneus</taxon>
    </lineage>
</organism>
<accession>A0A4Y2FP27</accession>
<feature type="signal peptide" evidence="1">
    <location>
        <begin position="1"/>
        <end position="18"/>
    </location>
</feature>
<evidence type="ECO:0000313" key="2">
    <source>
        <dbReference type="EMBL" id="GBM41394.1"/>
    </source>
</evidence>
<feature type="chain" id="PRO_5021313233" evidence="1">
    <location>
        <begin position="19"/>
        <end position="169"/>
    </location>
</feature>
<sequence>MATHVVGWHLSMMVVCRGTFLNSRIPITKSLKVSHRETVHVKGSTDNTILHKQVLSGTFTRIPFHSICSASYQNSSSMRISDETWTVVVEKFRYQTSFVFHLAHSIIKLKYNPREEERSSLAKATIVFQFYGLVRRKNNKPYENPAIFPALLHFPSDSYVDETFWHTVF</sequence>
<dbReference type="Proteomes" id="UP000499080">
    <property type="component" value="Unassembled WGS sequence"/>
</dbReference>